<dbReference type="SUPFAM" id="SSF101936">
    <property type="entry name" value="DNA-binding pseudobarrel domain"/>
    <property type="match status" value="3"/>
</dbReference>
<keyword evidence="3" id="KW-0238">DNA-binding</keyword>
<dbReference type="PROSITE" id="PS50863">
    <property type="entry name" value="B3"/>
    <property type="match status" value="3"/>
</dbReference>
<evidence type="ECO:0000259" key="7">
    <source>
        <dbReference type="PROSITE" id="PS50863"/>
    </source>
</evidence>
<dbReference type="SMART" id="SM01019">
    <property type="entry name" value="B3"/>
    <property type="match status" value="2"/>
</dbReference>
<feature type="region of interest" description="Disordered" evidence="6">
    <location>
        <begin position="208"/>
        <end position="266"/>
    </location>
</feature>
<dbReference type="CDD" id="cd10017">
    <property type="entry name" value="B3_DNA"/>
    <property type="match status" value="2"/>
</dbReference>
<dbReference type="GO" id="GO:0003677">
    <property type="term" value="F:DNA binding"/>
    <property type="evidence" value="ECO:0007669"/>
    <property type="project" value="UniProtKB-KW"/>
</dbReference>
<evidence type="ECO:0000256" key="5">
    <source>
        <dbReference type="ARBA" id="ARBA00023242"/>
    </source>
</evidence>
<accession>A0A835B6P3</accession>
<keyword evidence="4" id="KW-0804">Transcription</keyword>
<evidence type="ECO:0000313" key="9">
    <source>
        <dbReference type="Proteomes" id="UP000636709"/>
    </source>
</evidence>
<sequence>MTWLTKMLNQRMLPGEWRKFVRDNRLCTGDLCLFEPMKDESPAMAVHIIRSEQCGSNMRKPGKGCTERDACYFWNDYTEDQDKHFFKVLIGDFQKKLVSNFLAYYIGYYWVLPDKLALHFRGKMARSIKLESRSGHTIKVQIAKNLGKVVLQSGWESFVSAHDLKMLDFLVFKYDGISRMKVLIFGPSGCEKVPPCFVTNNDISCGEREEPNDISSNYAHLPMGTSETKKKQRDRSKATNISSLSSPSESSGEDVDASSSWQDLGSDVPHSGITHCEDVCRVPIKGVIKMRKPGKRCKERDACSYPSHSDVQERYFFKVMTGDFREQLGIPDKFVQHFGERIEKTVKLESRTGYTFDVEVTRSLRKIVLKTGWNAFVCAHDLKMGDFLVFRYNGTSRLKVLIFDLSCCEKMSPCLVARSPVRGRGKREEHIDISDSCDDLPMKLPGSKRKGWEQREASMNVNNSPSTLPSGSSGYEAPC</sequence>
<dbReference type="InterPro" id="IPR003340">
    <property type="entry name" value="B3_DNA-bd"/>
</dbReference>
<evidence type="ECO:0000256" key="3">
    <source>
        <dbReference type="ARBA" id="ARBA00023125"/>
    </source>
</evidence>
<keyword evidence="5" id="KW-0539">Nucleus</keyword>
<name>A0A835B6P3_9POAL</name>
<evidence type="ECO:0000256" key="6">
    <source>
        <dbReference type="SAM" id="MobiDB-lite"/>
    </source>
</evidence>
<feature type="region of interest" description="Disordered" evidence="6">
    <location>
        <begin position="436"/>
        <end position="479"/>
    </location>
</feature>
<protein>
    <recommendedName>
        <fullName evidence="7">TF-B3 domain-containing protein</fullName>
    </recommendedName>
</protein>
<dbReference type="GO" id="GO:0005634">
    <property type="term" value="C:nucleus"/>
    <property type="evidence" value="ECO:0007669"/>
    <property type="project" value="UniProtKB-SubCell"/>
</dbReference>
<organism evidence="8 9">
    <name type="scientific">Digitaria exilis</name>
    <dbReference type="NCBI Taxonomy" id="1010633"/>
    <lineage>
        <taxon>Eukaryota</taxon>
        <taxon>Viridiplantae</taxon>
        <taxon>Streptophyta</taxon>
        <taxon>Embryophyta</taxon>
        <taxon>Tracheophyta</taxon>
        <taxon>Spermatophyta</taxon>
        <taxon>Magnoliopsida</taxon>
        <taxon>Liliopsida</taxon>
        <taxon>Poales</taxon>
        <taxon>Poaceae</taxon>
        <taxon>PACMAD clade</taxon>
        <taxon>Panicoideae</taxon>
        <taxon>Panicodae</taxon>
        <taxon>Paniceae</taxon>
        <taxon>Anthephorinae</taxon>
        <taxon>Digitaria</taxon>
    </lineage>
</organism>
<dbReference type="OrthoDB" id="1666376at2759"/>
<dbReference type="Gene3D" id="2.40.330.10">
    <property type="entry name" value="DNA-binding pseudobarrel domain"/>
    <property type="match status" value="3"/>
</dbReference>
<dbReference type="Proteomes" id="UP000636709">
    <property type="component" value="Unassembled WGS sequence"/>
</dbReference>
<dbReference type="EMBL" id="JACEFO010002103">
    <property type="protein sequence ID" value="KAF8683103.1"/>
    <property type="molecule type" value="Genomic_DNA"/>
</dbReference>
<evidence type="ECO:0000256" key="2">
    <source>
        <dbReference type="ARBA" id="ARBA00023015"/>
    </source>
</evidence>
<evidence type="ECO:0000313" key="8">
    <source>
        <dbReference type="EMBL" id="KAF8683103.1"/>
    </source>
</evidence>
<evidence type="ECO:0000256" key="1">
    <source>
        <dbReference type="ARBA" id="ARBA00004123"/>
    </source>
</evidence>
<keyword evidence="9" id="KW-1185">Reference proteome</keyword>
<feature type="compositionally biased region" description="Polar residues" evidence="6">
    <location>
        <begin position="457"/>
        <end position="473"/>
    </location>
</feature>
<feature type="domain" description="TF-B3" evidence="7">
    <location>
        <begin position="313"/>
        <end position="406"/>
    </location>
</feature>
<feature type="domain" description="TF-B3" evidence="7">
    <location>
        <begin position="111"/>
        <end position="188"/>
    </location>
</feature>
<proteinExistence type="predicted"/>
<reference evidence="8" key="1">
    <citation type="submission" date="2020-07" db="EMBL/GenBank/DDBJ databases">
        <title>Genome sequence and genetic diversity analysis of an under-domesticated orphan crop, white fonio (Digitaria exilis).</title>
        <authorList>
            <person name="Bennetzen J.L."/>
            <person name="Chen S."/>
            <person name="Ma X."/>
            <person name="Wang X."/>
            <person name="Yssel A.E.J."/>
            <person name="Chaluvadi S.R."/>
            <person name="Johnson M."/>
            <person name="Gangashetty P."/>
            <person name="Hamidou F."/>
            <person name="Sanogo M.D."/>
            <person name="Zwaenepoel A."/>
            <person name="Wallace J."/>
            <person name="Van De Peer Y."/>
            <person name="Van Deynze A."/>
        </authorList>
    </citation>
    <scope>NUCLEOTIDE SEQUENCE</scope>
    <source>
        <tissue evidence="8">Leaves</tissue>
    </source>
</reference>
<evidence type="ECO:0000256" key="4">
    <source>
        <dbReference type="ARBA" id="ARBA00023163"/>
    </source>
</evidence>
<dbReference type="PANTHER" id="PTHR31920">
    <property type="entry name" value="B3 DOMAIN-CONTAINING"/>
    <property type="match status" value="1"/>
</dbReference>
<feature type="domain" description="TF-B3" evidence="7">
    <location>
        <begin position="1"/>
        <end position="52"/>
    </location>
</feature>
<dbReference type="PANTHER" id="PTHR31920:SF135">
    <property type="entry name" value="B3 DOMAIN-CONTAINING PROTEIN OS03G0621600-RELATED"/>
    <property type="match status" value="1"/>
</dbReference>
<dbReference type="InterPro" id="IPR050655">
    <property type="entry name" value="Plant_B3_domain"/>
</dbReference>
<comment type="subcellular location">
    <subcellularLocation>
        <location evidence="1">Nucleus</location>
    </subcellularLocation>
</comment>
<gene>
    <name evidence="8" type="ORF">HU200_044961</name>
</gene>
<dbReference type="InterPro" id="IPR015300">
    <property type="entry name" value="DNA-bd_pseudobarrel_sf"/>
</dbReference>
<dbReference type="AlphaFoldDB" id="A0A835B6P3"/>
<keyword evidence="2" id="KW-0805">Transcription regulation</keyword>
<comment type="caution">
    <text evidence="8">The sequence shown here is derived from an EMBL/GenBank/DDBJ whole genome shotgun (WGS) entry which is preliminary data.</text>
</comment>
<dbReference type="Pfam" id="PF02362">
    <property type="entry name" value="B3"/>
    <property type="match status" value="2"/>
</dbReference>